<proteinExistence type="inferred from homology"/>
<dbReference type="SUPFAM" id="SSF81901">
    <property type="entry name" value="HCP-like"/>
    <property type="match status" value="3"/>
</dbReference>
<dbReference type="Pfam" id="PF07714">
    <property type="entry name" value="PK_Tyr_Ser-Thr"/>
    <property type="match status" value="1"/>
</dbReference>
<dbReference type="PANTHER" id="PTHR11102">
    <property type="entry name" value="SEL-1-LIKE PROTEIN"/>
    <property type="match status" value="1"/>
</dbReference>
<protein>
    <recommendedName>
        <fullName evidence="2">Protein kinase domain-containing protein</fullName>
    </recommendedName>
</protein>
<name>A0A2P4PNC8_RHIID</name>
<gene>
    <name evidence="3" type="ORF">GLOIN_2v1860974</name>
</gene>
<organism evidence="3 4">
    <name type="scientific">Rhizophagus irregularis (strain DAOM 181602 / DAOM 197198 / MUCL 43194)</name>
    <name type="common">Arbuscular mycorrhizal fungus</name>
    <name type="synonym">Glomus intraradices</name>
    <dbReference type="NCBI Taxonomy" id="747089"/>
    <lineage>
        <taxon>Eukaryota</taxon>
        <taxon>Fungi</taxon>
        <taxon>Fungi incertae sedis</taxon>
        <taxon>Mucoromycota</taxon>
        <taxon>Glomeromycotina</taxon>
        <taxon>Glomeromycetes</taxon>
        <taxon>Glomerales</taxon>
        <taxon>Glomeraceae</taxon>
        <taxon>Rhizophagus</taxon>
    </lineage>
</organism>
<keyword evidence="4" id="KW-1185">Reference proteome</keyword>
<feature type="domain" description="Protein kinase" evidence="2">
    <location>
        <begin position="500"/>
        <end position="775"/>
    </location>
</feature>
<evidence type="ECO:0000256" key="1">
    <source>
        <dbReference type="ARBA" id="ARBA00038101"/>
    </source>
</evidence>
<dbReference type="InterPro" id="IPR001245">
    <property type="entry name" value="Ser-Thr/Tyr_kinase_cat_dom"/>
</dbReference>
<dbReference type="InterPro" id="IPR006597">
    <property type="entry name" value="Sel1-like"/>
</dbReference>
<dbReference type="GO" id="GO:0005524">
    <property type="term" value="F:ATP binding"/>
    <property type="evidence" value="ECO:0007669"/>
    <property type="project" value="InterPro"/>
</dbReference>
<dbReference type="PANTHER" id="PTHR11102:SF160">
    <property type="entry name" value="ERAD-ASSOCIATED E3 UBIQUITIN-PROTEIN LIGASE COMPONENT HRD3"/>
    <property type="match status" value="1"/>
</dbReference>
<dbReference type="InterPro" id="IPR011990">
    <property type="entry name" value="TPR-like_helical_dom_sf"/>
</dbReference>
<dbReference type="VEuPathDB" id="FungiDB:RhiirFUN_023343"/>
<sequence>MNNLAIFYSNGEGTEKNLEKAFYWYQKAAENGDKEAMYNLAVFYNNGEGTEKNLEKAFYWFLKAAEKGNIKAMFNLAKHYEIGEGTEKNLEKAFYWFLKAAENGIKEAMFNLAVYYNNGEGTEKNLEKAFYWYQKAAKNGNEKAMYSLATFYENGEGTEKNLERALYWYQKAAENGEEAAMCSLAICYKNGDVTEKNLEKAFYWYQKVAEKGNIEAIFNLANKYQHGEGTEKNLEKAFYLYQKIAENGHEKAMFSLAACYKNGEGTKKNLEKAFYWYKKAAENGHKKAMFNLATCYGNGEGTEENLENAFYWYQKAAENGDEYAMFGLVICYSNGDGTEKNLEKAFHWCQKAAEKDHVNAMYDLAVFYENGKGTEKNLENAFHWYQKAAEIGNKDAMLSLASKYENGSETEKNLEKAFYWHQKIAESNKVSFENEVELCNECKQPYIEYQWCQQCNTKRFQQDFSKWTSENEFIDKFIQEAQLSTKNSYEILEWIPYNKLTSVNYYDKGGFSEIHKAIWLDGPIFGWNSDKQQWNRQTDYDVVLKILNNSSSLDSKFLDEWKYHYNCQKKSFSKFIQFFGFTQDPISLNYIIVMSCAKKGSLRKCLSDINKSKWQDKLQLLKKIILGLKVIHESNLTHGDFHDGNILVSENHNELFIIDLGLCKPISDFQDSDNNEVYGVLPYMDPEILRNRPYTQASDIYSFSMIMWEFTSGIPPFNHEAHDYDLILSICEGKRPKIIKNTPKCYIDLMKKCWDSNPSNRPTIIMLEHIISEWIRCIDIYYVINSDGNYQFKSNEIDDQLENDMLEFVEANKALVQEQANTSNIQNDMLEALAQDQANTSIIQSHSQAYYTSRKLTEFFFQDKKSEGLEFEIKD</sequence>
<dbReference type="Pfam" id="PF08238">
    <property type="entry name" value="Sel1"/>
    <property type="match status" value="12"/>
</dbReference>
<evidence type="ECO:0000259" key="2">
    <source>
        <dbReference type="PROSITE" id="PS50011"/>
    </source>
</evidence>
<dbReference type="SMART" id="SM00671">
    <property type="entry name" value="SEL1"/>
    <property type="match status" value="12"/>
</dbReference>
<dbReference type="AlphaFoldDB" id="A0A2P4PNC8"/>
<dbReference type="GO" id="GO:0004672">
    <property type="term" value="F:protein kinase activity"/>
    <property type="evidence" value="ECO:0007669"/>
    <property type="project" value="InterPro"/>
</dbReference>
<reference evidence="3 4" key="1">
    <citation type="journal article" date="2013" name="Proc. Natl. Acad. Sci. U.S.A.">
        <title>Genome of an arbuscular mycorrhizal fungus provides insight into the oldest plant symbiosis.</title>
        <authorList>
            <person name="Tisserant E."/>
            <person name="Malbreil M."/>
            <person name="Kuo A."/>
            <person name="Kohler A."/>
            <person name="Symeonidi A."/>
            <person name="Balestrini R."/>
            <person name="Charron P."/>
            <person name="Duensing N."/>
            <person name="Frei Dit Frey N."/>
            <person name="Gianinazzi-Pearson V."/>
            <person name="Gilbert L.B."/>
            <person name="Handa Y."/>
            <person name="Herr J.R."/>
            <person name="Hijri M."/>
            <person name="Koul R."/>
            <person name="Kawaguchi M."/>
            <person name="Krajinski F."/>
            <person name="Lammers P.J."/>
            <person name="Masclaux F.G."/>
            <person name="Murat C."/>
            <person name="Morin E."/>
            <person name="Ndikumana S."/>
            <person name="Pagni M."/>
            <person name="Petitpierre D."/>
            <person name="Requena N."/>
            <person name="Rosikiewicz P."/>
            <person name="Riley R."/>
            <person name="Saito K."/>
            <person name="San Clemente H."/>
            <person name="Shapiro H."/>
            <person name="van Tuinen D."/>
            <person name="Becard G."/>
            <person name="Bonfante P."/>
            <person name="Paszkowski U."/>
            <person name="Shachar-Hill Y.Y."/>
            <person name="Tuskan G.A."/>
            <person name="Young P.W."/>
            <person name="Sanders I.R."/>
            <person name="Henrissat B."/>
            <person name="Rensing S.A."/>
            <person name="Grigoriev I.V."/>
            <person name="Corradi N."/>
            <person name="Roux C."/>
            <person name="Martin F."/>
        </authorList>
    </citation>
    <scope>NUCLEOTIDE SEQUENCE [LARGE SCALE GENOMIC DNA]</scope>
    <source>
        <strain evidence="3 4">DAOM 197198</strain>
    </source>
</reference>
<comment type="similarity">
    <text evidence="1">Belongs to the sel-1 family.</text>
</comment>
<dbReference type="Proteomes" id="UP000018888">
    <property type="component" value="Unassembled WGS sequence"/>
</dbReference>
<evidence type="ECO:0000313" key="4">
    <source>
        <dbReference type="Proteomes" id="UP000018888"/>
    </source>
</evidence>
<evidence type="ECO:0000313" key="3">
    <source>
        <dbReference type="EMBL" id="POG66884.1"/>
    </source>
</evidence>
<dbReference type="EMBL" id="AUPC02000182">
    <property type="protein sequence ID" value="POG66884.1"/>
    <property type="molecule type" value="Genomic_DNA"/>
</dbReference>
<dbReference type="InterPro" id="IPR000719">
    <property type="entry name" value="Prot_kinase_dom"/>
</dbReference>
<comment type="caution">
    <text evidence="3">The sequence shown here is derived from an EMBL/GenBank/DDBJ whole genome shotgun (WGS) entry which is preliminary data.</text>
</comment>
<dbReference type="InterPro" id="IPR050767">
    <property type="entry name" value="Sel1_AlgK"/>
</dbReference>
<reference evidence="3 4" key="2">
    <citation type="journal article" date="2018" name="New Phytol.">
        <title>High intraspecific genome diversity in the model arbuscular mycorrhizal symbiont Rhizophagus irregularis.</title>
        <authorList>
            <person name="Chen E.C.H."/>
            <person name="Morin E."/>
            <person name="Beaudet D."/>
            <person name="Noel J."/>
            <person name="Yildirir G."/>
            <person name="Ndikumana S."/>
            <person name="Charron P."/>
            <person name="St-Onge C."/>
            <person name="Giorgi J."/>
            <person name="Kruger M."/>
            <person name="Marton T."/>
            <person name="Ropars J."/>
            <person name="Grigoriev I.V."/>
            <person name="Hainaut M."/>
            <person name="Henrissat B."/>
            <person name="Roux C."/>
            <person name="Martin F."/>
            <person name="Corradi N."/>
        </authorList>
    </citation>
    <scope>NUCLEOTIDE SEQUENCE [LARGE SCALE GENOMIC DNA]</scope>
    <source>
        <strain evidence="3 4">DAOM 197198</strain>
    </source>
</reference>
<dbReference type="PROSITE" id="PS50011">
    <property type="entry name" value="PROTEIN_KINASE_DOM"/>
    <property type="match status" value="1"/>
</dbReference>
<accession>A0A2P4PNC8</accession>
<dbReference type="Gene3D" id="1.10.510.10">
    <property type="entry name" value="Transferase(Phosphotransferase) domain 1"/>
    <property type="match status" value="1"/>
</dbReference>
<dbReference type="InterPro" id="IPR011009">
    <property type="entry name" value="Kinase-like_dom_sf"/>
</dbReference>
<dbReference type="SUPFAM" id="SSF56112">
    <property type="entry name" value="Protein kinase-like (PK-like)"/>
    <property type="match status" value="1"/>
</dbReference>
<dbReference type="Gene3D" id="1.25.40.10">
    <property type="entry name" value="Tetratricopeptide repeat domain"/>
    <property type="match status" value="4"/>
</dbReference>